<dbReference type="SMART" id="SM00458">
    <property type="entry name" value="RICIN"/>
    <property type="match status" value="1"/>
</dbReference>
<protein>
    <submittedName>
        <fullName evidence="3">RICIN domain-containing protein</fullName>
    </submittedName>
</protein>
<dbReference type="InterPro" id="IPR035992">
    <property type="entry name" value="Ricin_B-like_lectins"/>
</dbReference>
<organism evidence="3 4">
    <name type="scientific">Amycolatopsis albidoflavus</name>
    <dbReference type="NCBI Taxonomy" id="102226"/>
    <lineage>
        <taxon>Bacteria</taxon>
        <taxon>Bacillati</taxon>
        <taxon>Actinomycetota</taxon>
        <taxon>Actinomycetes</taxon>
        <taxon>Pseudonocardiales</taxon>
        <taxon>Pseudonocardiaceae</taxon>
        <taxon>Amycolatopsis</taxon>
    </lineage>
</organism>
<dbReference type="InterPro" id="IPR000772">
    <property type="entry name" value="Ricin_B_lectin"/>
</dbReference>
<comment type="caution">
    <text evidence="3">The sequence shown here is derived from an EMBL/GenBank/DDBJ whole genome shotgun (WGS) entry which is preliminary data.</text>
</comment>
<evidence type="ECO:0000259" key="2">
    <source>
        <dbReference type="SMART" id="SM00458"/>
    </source>
</evidence>
<gene>
    <name evidence="3" type="ORF">ACFSUT_29730</name>
</gene>
<dbReference type="RefSeq" id="WP_344275263.1">
    <property type="nucleotide sequence ID" value="NZ_BAAAHV010000012.1"/>
</dbReference>
<dbReference type="Gene3D" id="2.80.10.50">
    <property type="match status" value="2"/>
</dbReference>
<keyword evidence="1" id="KW-0732">Signal</keyword>
<dbReference type="Pfam" id="PF00652">
    <property type="entry name" value="Ricin_B_lectin"/>
    <property type="match status" value="1"/>
</dbReference>
<evidence type="ECO:0000256" key="1">
    <source>
        <dbReference type="SAM" id="SignalP"/>
    </source>
</evidence>
<name>A0ABW5I7F6_9PSEU</name>
<reference evidence="4" key="1">
    <citation type="journal article" date="2019" name="Int. J. Syst. Evol. Microbiol.">
        <title>The Global Catalogue of Microorganisms (GCM) 10K type strain sequencing project: providing services to taxonomists for standard genome sequencing and annotation.</title>
        <authorList>
            <consortium name="The Broad Institute Genomics Platform"/>
            <consortium name="The Broad Institute Genome Sequencing Center for Infectious Disease"/>
            <person name="Wu L."/>
            <person name="Ma J."/>
        </authorList>
    </citation>
    <scope>NUCLEOTIDE SEQUENCE [LARGE SCALE GENOMIC DNA]</scope>
    <source>
        <strain evidence="4">CGMCC 4.7638</strain>
    </source>
</reference>
<accession>A0ABW5I7F6</accession>
<evidence type="ECO:0000313" key="3">
    <source>
        <dbReference type="EMBL" id="MFD2484492.1"/>
    </source>
</evidence>
<dbReference type="EMBL" id="JBHUKQ010000015">
    <property type="protein sequence ID" value="MFD2484492.1"/>
    <property type="molecule type" value="Genomic_DNA"/>
</dbReference>
<feature type="chain" id="PRO_5047109224" evidence="1">
    <location>
        <begin position="28"/>
        <end position="170"/>
    </location>
</feature>
<proteinExistence type="predicted"/>
<evidence type="ECO:0000313" key="4">
    <source>
        <dbReference type="Proteomes" id="UP001597542"/>
    </source>
</evidence>
<dbReference type="SUPFAM" id="SSF50370">
    <property type="entry name" value="Ricin B-like lectins"/>
    <property type="match status" value="1"/>
</dbReference>
<dbReference type="Proteomes" id="UP001597542">
    <property type="component" value="Unassembled WGS sequence"/>
</dbReference>
<feature type="signal peptide" evidence="1">
    <location>
        <begin position="1"/>
        <end position="27"/>
    </location>
</feature>
<keyword evidence="4" id="KW-1185">Reference proteome</keyword>
<feature type="domain" description="Ricin B lectin" evidence="2">
    <location>
        <begin position="41"/>
        <end position="169"/>
    </location>
</feature>
<sequence>MKRSLWARIGAIVAAGAAVLGMTPAAAASTATSALSPRTVGPTRLRNDSSGMCLAIWHTSEEGALVFQSPCHAEFSDQYWTYQNDLTLVNKFSGKCLAIRHAVDEDPRTFQASCHPESADQRWFAPGDGTLRNQLSGKCLALRHPDEDGDAAVQASCRPRAAEQRWAVIG</sequence>
<dbReference type="PROSITE" id="PS50231">
    <property type="entry name" value="RICIN_B_LECTIN"/>
    <property type="match status" value="1"/>
</dbReference>
<dbReference type="CDD" id="cd00161">
    <property type="entry name" value="beta-trefoil_Ricin-like"/>
    <property type="match status" value="1"/>
</dbReference>